<gene>
    <name evidence="1" type="ORF">FGIG_01216</name>
</gene>
<organism evidence="1 2">
    <name type="scientific">Fasciola gigantica</name>
    <name type="common">Giant liver fluke</name>
    <dbReference type="NCBI Taxonomy" id="46835"/>
    <lineage>
        <taxon>Eukaryota</taxon>
        <taxon>Metazoa</taxon>
        <taxon>Spiralia</taxon>
        <taxon>Lophotrochozoa</taxon>
        <taxon>Platyhelminthes</taxon>
        <taxon>Trematoda</taxon>
        <taxon>Digenea</taxon>
        <taxon>Plagiorchiida</taxon>
        <taxon>Echinostomata</taxon>
        <taxon>Echinostomatoidea</taxon>
        <taxon>Fasciolidae</taxon>
        <taxon>Fasciola</taxon>
    </lineage>
</organism>
<accession>A0A504YGH5</accession>
<name>A0A504YGH5_FASGI</name>
<evidence type="ECO:0000313" key="1">
    <source>
        <dbReference type="EMBL" id="TPP59389.1"/>
    </source>
</evidence>
<proteinExistence type="predicted"/>
<evidence type="ECO:0000313" key="2">
    <source>
        <dbReference type="Proteomes" id="UP000316759"/>
    </source>
</evidence>
<dbReference type="Proteomes" id="UP000316759">
    <property type="component" value="Unassembled WGS sequence"/>
</dbReference>
<protein>
    <submittedName>
        <fullName evidence="1">Uncharacterized protein</fullName>
    </submittedName>
</protein>
<dbReference type="AlphaFoldDB" id="A0A504YGH5"/>
<dbReference type="EMBL" id="SUNJ01010773">
    <property type="protein sequence ID" value="TPP59389.1"/>
    <property type="molecule type" value="Genomic_DNA"/>
</dbReference>
<comment type="caution">
    <text evidence="1">The sequence shown here is derived from an EMBL/GenBank/DDBJ whole genome shotgun (WGS) entry which is preliminary data.</text>
</comment>
<sequence>MFSGMLICTVVKLMDDENQDVCVISREWVSEDETHEYTPKVDGGKFHRLLRSHALLTPDTPKRPMNNRTRDGGRKSFFNITCGSRTSNLKISDMATIQYVLLGIIFRWRVWIT</sequence>
<keyword evidence="2" id="KW-1185">Reference proteome</keyword>
<reference evidence="1 2" key="1">
    <citation type="submission" date="2019-04" db="EMBL/GenBank/DDBJ databases">
        <title>Annotation for the trematode Fasciola gigantica.</title>
        <authorList>
            <person name="Choi Y.-J."/>
        </authorList>
    </citation>
    <scope>NUCLEOTIDE SEQUENCE [LARGE SCALE GENOMIC DNA]</scope>
    <source>
        <strain evidence="1">Uganda_cow_1</strain>
    </source>
</reference>